<dbReference type="InterPro" id="IPR017930">
    <property type="entry name" value="Myb_dom"/>
</dbReference>
<reference evidence="10" key="1">
    <citation type="submission" date="2021-01" db="EMBL/GenBank/DDBJ databases">
        <authorList>
            <consortium name="Genoscope - CEA"/>
            <person name="William W."/>
        </authorList>
    </citation>
    <scope>NUCLEOTIDE SEQUENCE</scope>
</reference>
<dbReference type="FunFam" id="1.10.10.60:FF:000110">
    <property type="entry name" value="Transcriptional adapter"/>
    <property type="match status" value="1"/>
</dbReference>
<dbReference type="GO" id="GO:0006338">
    <property type="term" value="P:chromatin remodeling"/>
    <property type="evidence" value="ECO:0007669"/>
    <property type="project" value="TreeGrafter"/>
</dbReference>
<feature type="domain" description="HTH myb-type" evidence="9">
    <location>
        <begin position="119"/>
        <end position="167"/>
    </location>
</feature>
<name>A0A8S1T1P2_PAROT</name>
<dbReference type="EMBL" id="CAJJDP010000018">
    <property type="protein sequence ID" value="CAD8146390.1"/>
    <property type="molecule type" value="Genomic_DNA"/>
</dbReference>
<evidence type="ECO:0000313" key="10">
    <source>
        <dbReference type="EMBL" id="CAD8146390.1"/>
    </source>
</evidence>
<feature type="domain" description="ZZ-type" evidence="7">
    <location>
        <begin position="55"/>
        <end position="112"/>
    </location>
</feature>
<keyword evidence="11" id="KW-1185">Reference proteome</keyword>
<dbReference type="GO" id="GO:0003713">
    <property type="term" value="F:transcription coactivator activity"/>
    <property type="evidence" value="ECO:0007669"/>
    <property type="project" value="TreeGrafter"/>
</dbReference>
<comment type="caution">
    <text evidence="10">The sequence shown here is derived from an EMBL/GenBank/DDBJ whole genome shotgun (WGS) entry which is preliminary data.</text>
</comment>
<dbReference type="GO" id="GO:0006357">
    <property type="term" value="P:regulation of transcription by RNA polymerase II"/>
    <property type="evidence" value="ECO:0007669"/>
    <property type="project" value="TreeGrafter"/>
</dbReference>
<dbReference type="Proteomes" id="UP000683925">
    <property type="component" value="Unassembled WGS sequence"/>
</dbReference>
<evidence type="ECO:0000259" key="7">
    <source>
        <dbReference type="PROSITE" id="PS50135"/>
    </source>
</evidence>
<evidence type="ECO:0000259" key="8">
    <source>
        <dbReference type="PROSITE" id="PS51293"/>
    </source>
</evidence>
<dbReference type="GO" id="GO:0008270">
    <property type="term" value="F:zinc ion binding"/>
    <property type="evidence" value="ECO:0007669"/>
    <property type="project" value="UniProtKB-KW"/>
</dbReference>
<dbReference type="InterPro" id="IPR001005">
    <property type="entry name" value="SANT/Myb"/>
</dbReference>
<dbReference type="PROSITE" id="PS50090">
    <property type="entry name" value="MYB_LIKE"/>
    <property type="match status" value="1"/>
</dbReference>
<dbReference type="InterPro" id="IPR016827">
    <property type="entry name" value="Ada2/TADA2"/>
</dbReference>
<dbReference type="GO" id="GO:0003682">
    <property type="term" value="F:chromatin binding"/>
    <property type="evidence" value="ECO:0007669"/>
    <property type="project" value="TreeGrafter"/>
</dbReference>
<dbReference type="OMA" id="WITKYVS"/>
<proteinExistence type="predicted"/>
<protein>
    <recommendedName>
        <fullName evidence="4">Transcriptional adapter</fullName>
    </recommendedName>
</protein>
<keyword evidence="4" id="KW-0539">Nucleus</keyword>
<evidence type="ECO:0000256" key="3">
    <source>
        <dbReference type="ARBA" id="ARBA00022833"/>
    </source>
</evidence>
<feature type="domain" description="SANT" evidence="8">
    <location>
        <begin position="114"/>
        <end position="167"/>
    </location>
</feature>
<evidence type="ECO:0000259" key="9">
    <source>
        <dbReference type="PROSITE" id="PS51294"/>
    </source>
</evidence>
<dbReference type="PANTHER" id="PTHR12374:SF20">
    <property type="entry name" value="TRANSCRIPTIONAL ADAPTER 2-ALPHA"/>
    <property type="match status" value="1"/>
</dbReference>
<dbReference type="PROSITE" id="PS51293">
    <property type="entry name" value="SANT"/>
    <property type="match status" value="1"/>
</dbReference>
<dbReference type="Pfam" id="PF22941">
    <property type="entry name" value="TADA2A-like_3rd"/>
    <property type="match status" value="1"/>
</dbReference>
<gene>
    <name evidence="10" type="ORF">POCTA_138.1.T0180276</name>
</gene>
<sequence length="480" mass="57179">MYNNIQQLGSSSLTKKSNYSFDFSGKQKNKKVLNQKQEFEKNREEITYHNLYFPYNKVHCDNCEKDITRQARILCSGCPNSIDICMNCFLNLHEFASHNIGHSYSIINKLNFPIFVDDWTAEEELLLLEGLEKKGFGNWQDIAEMLGNEKSQEEIAQHYDDIILSEKFRNMTLLSKRNQDTLELIKPKRYSHAPKRMKEEQSIMKGGRLTPNMASQSGQEIVGFMPKRGDFDIEFDNDAELLLAEMEFNDDDQPYEIEMKLKVLDIYNIRLDERLKRKTFVIDRDLLNIKKQNNYDKQRSKEEKELHNLMKPFSRFNKPEDHERFVQNLIREKQLRAKIEELRFYRKLGIKTFEEVEEYLSNKRKKDEQYQKRQKQNEAFVYDSQKQRFLQRRTRFVPVMDGKDKNKQGPSFCEEEQQLCQKLGLSEQEYLILKEVLIRESVKNGMIKKDLALQNFKLDKERITGVFDYLIVKGLIHDQE</sequence>
<keyword evidence="3" id="KW-0862">Zinc</keyword>
<dbReference type="PROSITE" id="PS50135">
    <property type="entry name" value="ZF_ZZ_2"/>
    <property type="match status" value="1"/>
</dbReference>
<dbReference type="InterPro" id="IPR000433">
    <property type="entry name" value="Znf_ZZ"/>
</dbReference>
<dbReference type="SMART" id="SM00717">
    <property type="entry name" value="SANT"/>
    <property type="match status" value="1"/>
</dbReference>
<keyword evidence="2 5" id="KW-0863">Zinc-finger</keyword>
<evidence type="ECO:0000313" key="11">
    <source>
        <dbReference type="Proteomes" id="UP000683925"/>
    </source>
</evidence>
<evidence type="ECO:0000256" key="4">
    <source>
        <dbReference type="PIRNR" id="PIRNR025024"/>
    </source>
</evidence>
<dbReference type="GO" id="GO:0005634">
    <property type="term" value="C:nucleus"/>
    <property type="evidence" value="ECO:0007669"/>
    <property type="project" value="TreeGrafter"/>
</dbReference>
<dbReference type="PROSITE" id="PS51294">
    <property type="entry name" value="HTH_MYB"/>
    <property type="match status" value="1"/>
</dbReference>
<dbReference type="Pfam" id="PF00249">
    <property type="entry name" value="Myb_DNA-binding"/>
    <property type="match status" value="1"/>
</dbReference>
<dbReference type="PIRSF" id="PIRSF025024">
    <property type="entry name" value="Transcriptional_adaptor_2"/>
    <property type="match status" value="1"/>
</dbReference>
<keyword evidence="1" id="KW-0479">Metal-binding</keyword>
<dbReference type="PANTHER" id="PTHR12374">
    <property type="entry name" value="TRANSCRIPTIONAL ADAPTOR 2 ADA2 -RELATED"/>
    <property type="match status" value="1"/>
</dbReference>
<dbReference type="InterPro" id="IPR017884">
    <property type="entry name" value="SANT_dom"/>
</dbReference>
<evidence type="ECO:0000259" key="6">
    <source>
        <dbReference type="PROSITE" id="PS50090"/>
    </source>
</evidence>
<keyword evidence="4" id="KW-0805">Transcription regulation</keyword>
<dbReference type="InterPro" id="IPR055141">
    <property type="entry name" value="TADA2A_B-like_dom"/>
</dbReference>
<dbReference type="AlphaFoldDB" id="A0A8S1T1P2"/>
<evidence type="ECO:0000256" key="5">
    <source>
        <dbReference type="PROSITE-ProRule" id="PRU00228"/>
    </source>
</evidence>
<keyword evidence="4" id="KW-0804">Transcription</keyword>
<evidence type="ECO:0000256" key="2">
    <source>
        <dbReference type="ARBA" id="ARBA00022771"/>
    </source>
</evidence>
<dbReference type="Pfam" id="PF25299">
    <property type="entry name" value="ZZ_ADA2"/>
    <property type="match status" value="1"/>
</dbReference>
<evidence type="ECO:0000256" key="1">
    <source>
        <dbReference type="ARBA" id="ARBA00022723"/>
    </source>
</evidence>
<organism evidence="10 11">
    <name type="scientific">Paramecium octaurelia</name>
    <dbReference type="NCBI Taxonomy" id="43137"/>
    <lineage>
        <taxon>Eukaryota</taxon>
        <taxon>Sar</taxon>
        <taxon>Alveolata</taxon>
        <taxon>Ciliophora</taxon>
        <taxon>Intramacronucleata</taxon>
        <taxon>Oligohymenophorea</taxon>
        <taxon>Peniculida</taxon>
        <taxon>Parameciidae</taxon>
        <taxon>Paramecium</taxon>
    </lineage>
</organism>
<dbReference type="OrthoDB" id="433979at2759"/>
<comment type="subcellular location">
    <subcellularLocation>
        <location evidence="4">Nucleus</location>
    </subcellularLocation>
</comment>
<feature type="domain" description="Myb-like" evidence="6">
    <location>
        <begin position="119"/>
        <end position="163"/>
    </location>
</feature>
<accession>A0A8S1T1P2</accession>